<accession>H5S885</accession>
<keyword evidence="1" id="KW-0732">Signal</keyword>
<evidence type="ECO:0000313" key="3">
    <source>
        <dbReference type="EMBL" id="BAL52371.1"/>
    </source>
</evidence>
<feature type="domain" description="BON" evidence="2">
    <location>
        <begin position="53"/>
        <end position="121"/>
    </location>
</feature>
<dbReference type="Pfam" id="PF04972">
    <property type="entry name" value="BON"/>
    <property type="match status" value="1"/>
</dbReference>
<reference evidence="3" key="1">
    <citation type="journal article" date="2005" name="Environ. Microbiol.">
        <title>Genetic and functional properties of uncultivated thermophilic crenarchaeotes from a subsurface gold mine as revealed by analysis of genome fragments.</title>
        <authorList>
            <person name="Nunoura T."/>
            <person name="Hirayama H."/>
            <person name="Takami H."/>
            <person name="Oida H."/>
            <person name="Nishi S."/>
            <person name="Shimamura S."/>
            <person name="Suzuki Y."/>
            <person name="Inagaki F."/>
            <person name="Takai K."/>
            <person name="Nealson K.H."/>
            <person name="Horikoshi K."/>
        </authorList>
    </citation>
    <scope>NUCLEOTIDE SEQUENCE</scope>
</reference>
<feature type="chain" id="PRO_5003597975" description="BON domain-containing protein" evidence="1">
    <location>
        <begin position="18"/>
        <end position="287"/>
    </location>
</feature>
<dbReference type="InterPro" id="IPR007055">
    <property type="entry name" value="BON_dom"/>
</dbReference>
<sequence>MALIIGIWLLIAVQPLAAQNGPPLSAISQTYASLSPGKENPVPDPQKWSLSESDWDLMMRIRAALLADPDLARHNLLVVARGGMVEVDGPVPNAALRDRIRQIVSGIPGVRQLRERLRIQPDAWSSRIVPRRLPPVDEPWRPNMAADLPAFVYQVARTDVPVHSTVFPAPPFRNLLLMPPVPEDTIGARGPLTLHAQNDPTFGELASDPSRLFAALEQELRLHWRFRHVHVQTLGHAIYLTGTVESPDDLRELYHLLSRFNSAVPIQASSVRIAVRTAPHTSSSTAR</sequence>
<reference evidence="3" key="2">
    <citation type="journal article" date="2012" name="PLoS ONE">
        <title>A Deeply Branching Thermophilic Bacterium with an Ancient Acetyl-CoA Pathway Dominates a Subsurface Ecosystem.</title>
        <authorList>
            <person name="Takami H."/>
            <person name="Noguchi H."/>
            <person name="Takaki Y."/>
            <person name="Uchiyama I."/>
            <person name="Toyoda A."/>
            <person name="Nishi S."/>
            <person name="Chee G.-J."/>
            <person name="Arai W."/>
            <person name="Nunoura T."/>
            <person name="Itoh T."/>
            <person name="Hattori M."/>
            <person name="Takai K."/>
        </authorList>
    </citation>
    <scope>NUCLEOTIDE SEQUENCE</scope>
</reference>
<dbReference type="EMBL" id="AP011626">
    <property type="protein sequence ID" value="BAL52371.1"/>
    <property type="molecule type" value="Genomic_DNA"/>
</dbReference>
<protein>
    <recommendedName>
        <fullName evidence="2">BON domain-containing protein</fullName>
    </recommendedName>
</protein>
<dbReference type="AlphaFoldDB" id="H5S885"/>
<name>H5S885_9BACT</name>
<evidence type="ECO:0000256" key="1">
    <source>
        <dbReference type="SAM" id="SignalP"/>
    </source>
</evidence>
<proteinExistence type="predicted"/>
<evidence type="ECO:0000259" key="2">
    <source>
        <dbReference type="PROSITE" id="PS50914"/>
    </source>
</evidence>
<gene>
    <name evidence="3" type="ORF">HGMM_F01A04C18</name>
</gene>
<feature type="signal peptide" evidence="1">
    <location>
        <begin position="1"/>
        <end position="17"/>
    </location>
</feature>
<dbReference type="PROSITE" id="PS50914">
    <property type="entry name" value="BON"/>
    <property type="match status" value="1"/>
</dbReference>
<dbReference type="Gene3D" id="3.30.1340.30">
    <property type="match status" value="1"/>
</dbReference>
<organism evidence="3">
    <name type="scientific">uncultured Planctomycetota bacterium</name>
    <dbReference type="NCBI Taxonomy" id="120965"/>
    <lineage>
        <taxon>Bacteria</taxon>
        <taxon>Pseudomonadati</taxon>
        <taxon>Planctomycetota</taxon>
        <taxon>environmental samples</taxon>
    </lineage>
</organism>